<dbReference type="GO" id="GO:0008483">
    <property type="term" value="F:transaminase activity"/>
    <property type="evidence" value="ECO:0007669"/>
    <property type="project" value="TreeGrafter"/>
</dbReference>
<feature type="modified residue" description="N6-(pyridoxal phosphate)lysine" evidence="4">
    <location>
        <position position="184"/>
    </location>
</feature>
<dbReference type="Proteomes" id="UP000290172">
    <property type="component" value="Unassembled WGS sequence"/>
</dbReference>
<keyword evidence="4 5" id="KW-0663">Pyridoxal phosphate</keyword>
<evidence type="ECO:0000256" key="4">
    <source>
        <dbReference type="PIRSR" id="PIRSR000390-2"/>
    </source>
</evidence>
<dbReference type="AlphaFoldDB" id="A0A4Q0Y999"/>
<dbReference type="Gene3D" id="3.40.640.10">
    <property type="entry name" value="Type I PLP-dependent aspartate aminotransferase-like (Major domain)"/>
    <property type="match status" value="1"/>
</dbReference>
<feature type="active site" description="Proton acceptor" evidence="3">
    <location>
        <position position="184"/>
    </location>
</feature>
<dbReference type="PANTHER" id="PTHR30244:SF34">
    <property type="entry name" value="DTDP-4-AMINO-4,6-DIDEOXYGALACTOSE TRANSAMINASE"/>
    <property type="match status" value="1"/>
</dbReference>
<dbReference type="InterPro" id="IPR000653">
    <property type="entry name" value="DegT/StrS_aminotransferase"/>
</dbReference>
<comment type="caution">
    <text evidence="6">The sequence shown here is derived from an EMBL/GenBank/DDBJ whole genome shotgun (WGS) entry which is preliminary data.</text>
</comment>
<dbReference type="GO" id="GO:0030170">
    <property type="term" value="F:pyridoxal phosphate binding"/>
    <property type="evidence" value="ECO:0007669"/>
    <property type="project" value="TreeGrafter"/>
</dbReference>
<dbReference type="GO" id="GO:0000271">
    <property type="term" value="P:polysaccharide biosynthetic process"/>
    <property type="evidence" value="ECO:0007669"/>
    <property type="project" value="TreeGrafter"/>
</dbReference>
<name>A0A4Q0Y999_9BACT</name>
<dbReference type="InterPro" id="IPR015421">
    <property type="entry name" value="PyrdxlP-dep_Trfase_major"/>
</dbReference>
<dbReference type="PANTHER" id="PTHR30244">
    <property type="entry name" value="TRANSAMINASE"/>
    <property type="match status" value="1"/>
</dbReference>
<evidence type="ECO:0000256" key="5">
    <source>
        <dbReference type="RuleBase" id="RU004508"/>
    </source>
</evidence>
<gene>
    <name evidence="6" type="primary">pseC</name>
    <name evidence="6" type="ORF">CRV08_12235</name>
</gene>
<evidence type="ECO:0000313" key="6">
    <source>
        <dbReference type="EMBL" id="RXJ66827.1"/>
    </source>
</evidence>
<accession>A0A4Q0Y999</accession>
<reference evidence="6 7" key="1">
    <citation type="submission" date="2017-10" db="EMBL/GenBank/DDBJ databases">
        <title>Genomics of the genus Arcobacter.</title>
        <authorList>
            <person name="Perez-Cataluna A."/>
            <person name="Figueras M.J."/>
        </authorList>
    </citation>
    <scope>NUCLEOTIDE SEQUENCE [LARGE SCALE GENOMIC DNA]</scope>
    <source>
        <strain evidence="6 7">CECT 8993</strain>
    </source>
</reference>
<evidence type="ECO:0000256" key="1">
    <source>
        <dbReference type="ARBA" id="ARBA00037999"/>
    </source>
</evidence>
<comment type="similarity">
    <text evidence="1 5">Belongs to the DegT/DnrJ/EryC1 family.</text>
</comment>
<dbReference type="InterPro" id="IPR020026">
    <property type="entry name" value="PseC"/>
</dbReference>
<dbReference type="Pfam" id="PF01041">
    <property type="entry name" value="DegT_DnrJ_EryC1"/>
    <property type="match status" value="1"/>
</dbReference>
<dbReference type="InterPro" id="IPR015424">
    <property type="entry name" value="PyrdxlP-dep_Trfase"/>
</dbReference>
<proteinExistence type="inferred from homology"/>
<evidence type="ECO:0000256" key="3">
    <source>
        <dbReference type="PIRSR" id="PIRSR000390-1"/>
    </source>
</evidence>
<sequence>MDFINYGKQTVQKDDIDSVVEVLQSDFLTTGPKVVEFEKAICDYVGVSYCVAVSNGTAALHLASLALLKEKDKVLTTPNSFLATSNSIIYANAKPIFVDIKEDGNIDLELCEKFLKEDSSIEVLYAVHFSGNPIEQEKLAYLKERYNIKILEDCAHSLGASYNDIKAGSCKNSDISIFSFHPVKNITTGEGGAITTNSKEIYKKLLFLRNHGMIKDSSMKPWEYEMRDLGFNYRLTDIQCALGLSQLKKLDKFLKKRKAIAQKYDEAFKTCEIIKPIYPFFEGSAYHLYVVRVDFKKVNLSKEELFYKMRESGIGLQLHYIPINKQPFYKNLGYGKEITPIMDRYYEEVISLPIFPSLDEERQNYVIKSLKGFLNA</sequence>
<dbReference type="InterPro" id="IPR015422">
    <property type="entry name" value="PyrdxlP-dep_Trfase_small"/>
</dbReference>
<dbReference type="RefSeq" id="WP_128982529.1">
    <property type="nucleotide sequence ID" value="NZ_PDKJ01000012.1"/>
</dbReference>
<dbReference type="PIRSF" id="PIRSF000390">
    <property type="entry name" value="PLP_StrS"/>
    <property type="match status" value="1"/>
</dbReference>
<dbReference type="EMBL" id="PDKJ01000012">
    <property type="protein sequence ID" value="RXJ66827.1"/>
    <property type="molecule type" value="Genomic_DNA"/>
</dbReference>
<dbReference type="NCBIfam" id="TIGR03588">
    <property type="entry name" value="PseC"/>
    <property type="match status" value="1"/>
</dbReference>
<dbReference type="EC" id="2.6.1.92" evidence="2"/>
<dbReference type="Gene3D" id="3.90.1150.10">
    <property type="entry name" value="Aspartate Aminotransferase, domain 1"/>
    <property type="match status" value="1"/>
</dbReference>
<organism evidence="6 7">
    <name type="scientific">Halarcobacter ebronensis</name>
    <dbReference type="NCBI Taxonomy" id="1462615"/>
    <lineage>
        <taxon>Bacteria</taxon>
        <taxon>Pseudomonadati</taxon>
        <taxon>Campylobacterota</taxon>
        <taxon>Epsilonproteobacteria</taxon>
        <taxon>Campylobacterales</taxon>
        <taxon>Arcobacteraceae</taxon>
        <taxon>Halarcobacter</taxon>
    </lineage>
</organism>
<dbReference type="SUPFAM" id="SSF53383">
    <property type="entry name" value="PLP-dependent transferases"/>
    <property type="match status" value="1"/>
</dbReference>
<dbReference type="CDD" id="cd00616">
    <property type="entry name" value="AHBA_syn"/>
    <property type="match status" value="1"/>
</dbReference>
<evidence type="ECO:0000313" key="7">
    <source>
        <dbReference type="Proteomes" id="UP000290172"/>
    </source>
</evidence>
<evidence type="ECO:0000256" key="2">
    <source>
        <dbReference type="NCBIfam" id="TIGR03588"/>
    </source>
</evidence>
<protein>
    <recommendedName>
        <fullName evidence="2">UDP-4-amino-4,6-dideoxy-N-acetyl-beta-L-altrosamine transaminase</fullName>
        <ecNumber evidence="2">2.6.1.92</ecNumber>
    </recommendedName>
</protein>